<dbReference type="RefSeq" id="WP_047557140.1">
    <property type="nucleotide sequence ID" value="NZ_FMAF01000023.1"/>
</dbReference>
<evidence type="ECO:0000313" key="4">
    <source>
        <dbReference type="EMBL" id="SCB46575.1"/>
    </source>
</evidence>
<dbReference type="InterPro" id="IPR020084">
    <property type="entry name" value="NUDIX_hydrolase_CS"/>
</dbReference>
<dbReference type="InterPro" id="IPR015797">
    <property type="entry name" value="NUDIX_hydrolase-like_dom_sf"/>
</dbReference>
<dbReference type="InterPro" id="IPR000086">
    <property type="entry name" value="NUDIX_hydrolase_dom"/>
</dbReference>
<feature type="domain" description="Nudix hydrolase" evidence="3">
    <location>
        <begin position="3"/>
        <end position="142"/>
    </location>
</feature>
<dbReference type="Gene3D" id="3.90.79.10">
    <property type="entry name" value="Nucleoside Triphosphate Pyrophosphohydrolase"/>
    <property type="match status" value="1"/>
</dbReference>
<dbReference type="OrthoDB" id="7376250at2"/>
<proteinExistence type="predicted"/>
<dbReference type="EMBL" id="FMAF01000023">
    <property type="protein sequence ID" value="SCB46575.1"/>
    <property type="molecule type" value="Genomic_DNA"/>
</dbReference>
<protein>
    <submittedName>
        <fullName evidence="4">NUDIX domain-containing protein</fullName>
    </submittedName>
</protein>
<sequence length="147" mass="16513">MSTLRSNINVKAIGLHWRDNRLLAAEVYDSEGRVAGVRPLGGTVEFGESSQIALKREFLEELGVEVEVLSDPLVIENLFVFEGENGHEIMFVFEIEFVSDDYRHHETITFNESDGTSGVARWYALEELDRPGSPSLYPKGLKALLAR</sequence>
<dbReference type="Proteomes" id="UP000199205">
    <property type="component" value="Unassembled WGS sequence"/>
</dbReference>
<dbReference type="AlphaFoldDB" id="A0A1C3X311"/>
<evidence type="ECO:0000256" key="1">
    <source>
        <dbReference type="ARBA" id="ARBA00001946"/>
    </source>
</evidence>
<dbReference type="PROSITE" id="PS51462">
    <property type="entry name" value="NUDIX"/>
    <property type="match status" value="1"/>
</dbReference>
<organism evidence="4 5">
    <name type="scientific">Rhizobium lusitanum</name>
    <dbReference type="NCBI Taxonomy" id="293958"/>
    <lineage>
        <taxon>Bacteria</taxon>
        <taxon>Pseudomonadati</taxon>
        <taxon>Pseudomonadota</taxon>
        <taxon>Alphaproteobacteria</taxon>
        <taxon>Hyphomicrobiales</taxon>
        <taxon>Rhizobiaceae</taxon>
        <taxon>Rhizobium/Agrobacterium group</taxon>
        <taxon>Rhizobium</taxon>
    </lineage>
</organism>
<keyword evidence="2" id="KW-0378">Hydrolase</keyword>
<gene>
    <name evidence="4" type="ORF">GA0061101_12349</name>
</gene>
<dbReference type="GO" id="GO:0016787">
    <property type="term" value="F:hydrolase activity"/>
    <property type="evidence" value="ECO:0007669"/>
    <property type="project" value="UniProtKB-KW"/>
</dbReference>
<comment type="cofactor">
    <cofactor evidence="1">
        <name>Mg(2+)</name>
        <dbReference type="ChEBI" id="CHEBI:18420"/>
    </cofactor>
</comment>
<evidence type="ECO:0000313" key="5">
    <source>
        <dbReference type="Proteomes" id="UP000199205"/>
    </source>
</evidence>
<evidence type="ECO:0000259" key="3">
    <source>
        <dbReference type="PROSITE" id="PS51462"/>
    </source>
</evidence>
<dbReference type="Pfam" id="PF00293">
    <property type="entry name" value="NUDIX"/>
    <property type="match status" value="1"/>
</dbReference>
<name>A0A1C3X311_9HYPH</name>
<dbReference type="SUPFAM" id="SSF55811">
    <property type="entry name" value="Nudix"/>
    <property type="match status" value="1"/>
</dbReference>
<evidence type="ECO:0000256" key="2">
    <source>
        <dbReference type="ARBA" id="ARBA00022801"/>
    </source>
</evidence>
<dbReference type="CDD" id="cd04688">
    <property type="entry name" value="NUDIX_Hydrolase"/>
    <property type="match status" value="1"/>
</dbReference>
<dbReference type="PROSITE" id="PS00893">
    <property type="entry name" value="NUDIX_BOX"/>
    <property type="match status" value="1"/>
</dbReference>
<reference evidence="4 5" key="1">
    <citation type="submission" date="2016-08" db="EMBL/GenBank/DDBJ databases">
        <authorList>
            <person name="Seilhamer J.J."/>
        </authorList>
    </citation>
    <scope>NUCLEOTIDE SEQUENCE [LARGE SCALE GENOMIC DNA]</scope>
    <source>
        <strain evidence="4 5">P1-7</strain>
    </source>
</reference>
<accession>A0A1C3X311</accession>